<dbReference type="InterPro" id="IPR036291">
    <property type="entry name" value="NAD(P)-bd_dom_sf"/>
</dbReference>
<dbReference type="Pfam" id="PF01370">
    <property type="entry name" value="Epimerase"/>
    <property type="match status" value="1"/>
</dbReference>
<evidence type="ECO:0000259" key="3">
    <source>
        <dbReference type="Pfam" id="PF01370"/>
    </source>
</evidence>
<dbReference type="PROSITE" id="PS51257">
    <property type="entry name" value="PROKAR_LIPOPROTEIN"/>
    <property type="match status" value="1"/>
</dbReference>
<dbReference type="Gene3D" id="3.40.50.720">
    <property type="entry name" value="NAD(P)-binding Rossmann-like Domain"/>
    <property type="match status" value="1"/>
</dbReference>
<name>A0A6A5XTK2_9PLEO</name>
<comment type="similarity">
    <text evidence="2">Belongs to the NAD(P)-dependent epimerase/dehydratase family. Dihydroflavonol-4-reductase subfamily.</text>
</comment>
<proteinExistence type="inferred from homology"/>
<sequence length="341" mass="36986">MSSLKIESPAIPCGSLIVVTGCTGFIGSHVADQVLAAGYQVRGTTRDSQRSSWVEDFFTQKYGADKFELVSIPDMTASNAFDEVVKGAAGFIHVAHDMTGSRDPSIAISLSVNMALNAVKSSNSAGLKRFVYTSSSFAVTQPKPNVDYIVNETTFNEEAVRKVEEQGEKAGGATVYAASKVHTERALAKWKEHHGSEITINCINPNANIGPILRPEQQGYPTSAAWVKNLWERNYAAMNKRAPEHFINVQDDAKLHVIALLHPDLSGTRLLGLAGSAPISEIAGILRKAYPNRKFDYIEDDGKNGCVNAEADRIEALLQEAYGHGYTSLEESVKANAKDLI</sequence>
<dbReference type="GO" id="GO:0016616">
    <property type="term" value="F:oxidoreductase activity, acting on the CH-OH group of donors, NAD or NADP as acceptor"/>
    <property type="evidence" value="ECO:0007669"/>
    <property type="project" value="TreeGrafter"/>
</dbReference>
<protein>
    <submittedName>
        <fullName evidence="4">Aldehyde reductase</fullName>
    </submittedName>
</protein>
<dbReference type="OrthoDB" id="2735536at2759"/>
<dbReference type="EMBL" id="ML978069">
    <property type="protein sequence ID" value="KAF2015574.1"/>
    <property type="molecule type" value="Genomic_DNA"/>
</dbReference>
<evidence type="ECO:0000313" key="4">
    <source>
        <dbReference type="EMBL" id="KAF2015574.1"/>
    </source>
</evidence>
<gene>
    <name evidence="4" type="ORF">BU24DRAFT_491799</name>
</gene>
<dbReference type="Proteomes" id="UP000799778">
    <property type="component" value="Unassembled WGS sequence"/>
</dbReference>
<dbReference type="PANTHER" id="PTHR10366">
    <property type="entry name" value="NAD DEPENDENT EPIMERASE/DEHYDRATASE"/>
    <property type="match status" value="1"/>
</dbReference>
<evidence type="ECO:0000256" key="1">
    <source>
        <dbReference type="ARBA" id="ARBA00023002"/>
    </source>
</evidence>
<dbReference type="GeneID" id="54291243"/>
<evidence type="ECO:0000256" key="2">
    <source>
        <dbReference type="ARBA" id="ARBA00023445"/>
    </source>
</evidence>
<dbReference type="InterPro" id="IPR001509">
    <property type="entry name" value="Epimerase_deHydtase"/>
</dbReference>
<keyword evidence="1" id="KW-0560">Oxidoreductase</keyword>
<dbReference type="InterPro" id="IPR050425">
    <property type="entry name" value="NAD(P)_dehydrat-like"/>
</dbReference>
<organism evidence="4 5">
    <name type="scientific">Aaosphaeria arxii CBS 175.79</name>
    <dbReference type="NCBI Taxonomy" id="1450172"/>
    <lineage>
        <taxon>Eukaryota</taxon>
        <taxon>Fungi</taxon>
        <taxon>Dikarya</taxon>
        <taxon>Ascomycota</taxon>
        <taxon>Pezizomycotina</taxon>
        <taxon>Dothideomycetes</taxon>
        <taxon>Pleosporomycetidae</taxon>
        <taxon>Pleosporales</taxon>
        <taxon>Pleosporales incertae sedis</taxon>
        <taxon>Aaosphaeria</taxon>
    </lineage>
</organism>
<dbReference type="RefSeq" id="XP_033383913.1">
    <property type="nucleotide sequence ID" value="XM_033533846.1"/>
</dbReference>
<dbReference type="AlphaFoldDB" id="A0A6A5XTK2"/>
<keyword evidence="5" id="KW-1185">Reference proteome</keyword>
<accession>A0A6A5XTK2</accession>
<dbReference type="PANTHER" id="PTHR10366:SF562">
    <property type="entry name" value="ALDEHYDE REDUCTASE II (AFU_ORTHOLOGUE AFUA_1G11360)"/>
    <property type="match status" value="1"/>
</dbReference>
<feature type="domain" description="NAD-dependent epimerase/dehydratase" evidence="3">
    <location>
        <begin position="17"/>
        <end position="265"/>
    </location>
</feature>
<dbReference type="SUPFAM" id="SSF51735">
    <property type="entry name" value="NAD(P)-binding Rossmann-fold domains"/>
    <property type="match status" value="1"/>
</dbReference>
<reference evidence="4" key="1">
    <citation type="journal article" date="2020" name="Stud. Mycol.">
        <title>101 Dothideomycetes genomes: a test case for predicting lifestyles and emergence of pathogens.</title>
        <authorList>
            <person name="Haridas S."/>
            <person name="Albert R."/>
            <person name="Binder M."/>
            <person name="Bloem J."/>
            <person name="Labutti K."/>
            <person name="Salamov A."/>
            <person name="Andreopoulos B."/>
            <person name="Baker S."/>
            <person name="Barry K."/>
            <person name="Bills G."/>
            <person name="Bluhm B."/>
            <person name="Cannon C."/>
            <person name="Castanera R."/>
            <person name="Culley D."/>
            <person name="Daum C."/>
            <person name="Ezra D."/>
            <person name="Gonzalez J."/>
            <person name="Henrissat B."/>
            <person name="Kuo A."/>
            <person name="Liang C."/>
            <person name="Lipzen A."/>
            <person name="Lutzoni F."/>
            <person name="Magnuson J."/>
            <person name="Mondo S."/>
            <person name="Nolan M."/>
            <person name="Ohm R."/>
            <person name="Pangilinan J."/>
            <person name="Park H.-J."/>
            <person name="Ramirez L."/>
            <person name="Alfaro M."/>
            <person name="Sun H."/>
            <person name="Tritt A."/>
            <person name="Yoshinaga Y."/>
            <person name="Zwiers L.-H."/>
            <person name="Turgeon B."/>
            <person name="Goodwin S."/>
            <person name="Spatafora J."/>
            <person name="Crous P."/>
            <person name="Grigoriev I."/>
        </authorList>
    </citation>
    <scope>NUCLEOTIDE SEQUENCE</scope>
    <source>
        <strain evidence="4">CBS 175.79</strain>
    </source>
</reference>
<evidence type="ECO:0000313" key="5">
    <source>
        <dbReference type="Proteomes" id="UP000799778"/>
    </source>
</evidence>